<dbReference type="EMBL" id="UZAF01016766">
    <property type="protein sequence ID" value="VDO33602.1"/>
    <property type="molecule type" value="Genomic_DNA"/>
</dbReference>
<sequence>MLRTLQRVLRAQIRNVATAKETAVSLSSKSEITSELFDDVLNRVNQHDRTIEKILITFQDKNGDKKEFLMNKNISTPYHCLKHVNMLLAKKAVLAIVSYPNKDAQIESMNEPFLDECQFEVADFQTEQYAQLVNQTYWRSCSILLAAALKKGLKDNIAISRLHAEVPQSFFAADIENLTSELSPTDLIDLSIFIREDFIGQNIPFETVTLPSDMAADYGFDSSLRLCRLRDYVTAVDGPVISRSDQIGRFRIVKAVSKEGFTRVGGVSLPSALKCSSFAWEAIVENASDKIT</sequence>
<gene>
    <name evidence="1" type="ORF">HPLM_LOCUS8012</name>
</gene>
<dbReference type="OrthoDB" id="5870821at2759"/>
<organism evidence="3">
    <name type="scientific">Haemonchus placei</name>
    <name type="common">Barber's pole worm</name>
    <dbReference type="NCBI Taxonomy" id="6290"/>
    <lineage>
        <taxon>Eukaryota</taxon>
        <taxon>Metazoa</taxon>
        <taxon>Ecdysozoa</taxon>
        <taxon>Nematoda</taxon>
        <taxon>Chromadorea</taxon>
        <taxon>Rhabditida</taxon>
        <taxon>Rhabditina</taxon>
        <taxon>Rhabditomorpha</taxon>
        <taxon>Strongyloidea</taxon>
        <taxon>Trichostrongylidae</taxon>
        <taxon>Haemonchus</taxon>
    </lineage>
</organism>
<proteinExistence type="predicted"/>
<name>A0A0N4WC13_HAEPC</name>
<dbReference type="WBParaSite" id="HPLM_0000802001-mRNA-1">
    <property type="protein sequence ID" value="HPLM_0000802001-mRNA-1"/>
    <property type="gene ID" value="HPLM_0000802001"/>
</dbReference>
<evidence type="ECO:0000313" key="1">
    <source>
        <dbReference type="EMBL" id="VDO33602.1"/>
    </source>
</evidence>
<dbReference type="STRING" id="6290.A0A0N4WC13"/>
<evidence type="ECO:0000313" key="2">
    <source>
        <dbReference type="Proteomes" id="UP000268014"/>
    </source>
</evidence>
<reference evidence="3" key="1">
    <citation type="submission" date="2017-02" db="UniProtKB">
        <authorList>
            <consortium name="WormBaseParasite"/>
        </authorList>
    </citation>
    <scope>IDENTIFICATION</scope>
</reference>
<dbReference type="OMA" id="KVFWTIE"/>
<evidence type="ECO:0000313" key="3">
    <source>
        <dbReference type="WBParaSite" id="HPLM_0000802001-mRNA-1"/>
    </source>
</evidence>
<dbReference type="Proteomes" id="UP000268014">
    <property type="component" value="Unassembled WGS sequence"/>
</dbReference>
<dbReference type="GO" id="GO:0000166">
    <property type="term" value="F:nucleotide binding"/>
    <property type="evidence" value="ECO:0007669"/>
    <property type="project" value="InterPro"/>
</dbReference>
<dbReference type="InterPro" id="IPR018163">
    <property type="entry name" value="Thr/Ala-tRNA-synth_IIc_edit"/>
</dbReference>
<accession>A0A0N4WC13</accession>
<dbReference type="SUPFAM" id="SSF55186">
    <property type="entry name" value="ThrRS/AlaRS common domain"/>
    <property type="match status" value="1"/>
</dbReference>
<dbReference type="AlphaFoldDB" id="A0A0N4WC13"/>
<protein>
    <submittedName>
        <fullName evidence="3">39S ribosomal protein L39, mitochondrial</fullName>
    </submittedName>
</protein>
<keyword evidence="2" id="KW-1185">Reference proteome</keyword>
<dbReference type="Gene3D" id="3.30.980.10">
    <property type="entry name" value="Threonyl-trna Synthetase, Chain A, domain 2"/>
    <property type="match status" value="1"/>
</dbReference>
<reference evidence="1 2" key="2">
    <citation type="submission" date="2018-11" db="EMBL/GenBank/DDBJ databases">
        <authorList>
            <consortium name="Pathogen Informatics"/>
        </authorList>
    </citation>
    <scope>NUCLEOTIDE SEQUENCE [LARGE SCALE GENOMIC DNA]</scope>
    <source>
        <strain evidence="1 2">MHpl1</strain>
    </source>
</reference>